<dbReference type="EMBL" id="JASCZI010001241">
    <property type="protein sequence ID" value="MED6114606.1"/>
    <property type="molecule type" value="Genomic_DNA"/>
</dbReference>
<accession>A0ABU6QT54</accession>
<evidence type="ECO:0000313" key="2">
    <source>
        <dbReference type="Proteomes" id="UP001341840"/>
    </source>
</evidence>
<reference evidence="1 2" key="1">
    <citation type="journal article" date="2023" name="Plants (Basel)">
        <title>Bridging the Gap: Combining Genomics and Transcriptomics Approaches to Understand Stylosanthes scabra, an Orphan Legume from the Brazilian Caatinga.</title>
        <authorList>
            <person name="Ferreira-Neto J.R.C."/>
            <person name="da Silva M.D."/>
            <person name="Binneck E."/>
            <person name="de Melo N.F."/>
            <person name="da Silva R.H."/>
            <person name="de Melo A.L.T.M."/>
            <person name="Pandolfi V."/>
            <person name="Bustamante F.O."/>
            <person name="Brasileiro-Vidal A.C."/>
            <person name="Benko-Iseppon A.M."/>
        </authorList>
    </citation>
    <scope>NUCLEOTIDE SEQUENCE [LARGE SCALE GENOMIC DNA]</scope>
    <source>
        <tissue evidence="1">Leaves</tissue>
    </source>
</reference>
<gene>
    <name evidence="1" type="ORF">PIB30_081901</name>
</gene>
<comment type="caution">
    <text evidence="1">The sequence shown here is derived from an EMBL/GenBank/DDBJ whole genome shotgun (WGS) entry which is preliminary data.</text>
</comment>
<dbReference type="Proteomes" id="UP001341840">
    <property type="component" value="Unassembled WGS sequence"/>
</dbReference>
<name>A0ABU6QT54_9FABA</name>
<proteinExistence type="predicted"/>
<evidence type="ECO:0000313" key="1">
    <source>
        <dbReference type="EMBL" id="MED6114606.1"/>
    </source>
</evidence>
<sequence>MSSNVPEYLDWVNRTVISTVSVMDIEILEIFKKTHHLYMDEHYQSHYEIVLPAPDERIYYPNLNFPRKYQFHQYWNRESGSTEYNLPDFSEDEQPMVHMLEECLRLSGVPPDENDFDPESELHSH</sequence>
<organism evidence="1 2">
    <name type="scientific">Stylosanthes scabra</name>
    <dbReference type="NCBI Taxonomy" id="79078"/>
    <lineage>
        <taxon>Eukaryota</taxon>
        <taxon>Viridiplantae</taxon>
        <taxon>Streptophyta</taxon>
        <taxon>Embryophyta</taxon>
        <taxon>Tracheophyta</taxon>
        <taxon>Spermatophyta</taxon>
        <taxon>Magnoliopsida</taxon>
        <taxon>eudicotyledons</taxon>
        <taxon>Gunneridae</taxon>
        <taxon>Pentapetalae</taxon>
        <taxon>rosids</taxon>
        <taxon>fabids</taxon>
        <taxon>Fabales</taxon>
        <taxon>Fabaceae</taxon>
        <taxon>Papilionoideae</taxon>
        <taxon>50 kb inversion clade</taxon>
        <taxon>dalbergioids sensu lato</taxon>
        <taxon>Dalbergieae</taxon>
        <taxon>Pterocarpus clade</taxon>
        <taxon>Stylosanthes</taxon>
    </lineage>
</organism>
<protein>
    <submittedName>
        <fullName evidence="1">Uncharacterized protein</fullName>
    </submittedName>
</protein>
<keyword evidence="2" id="KW-1185">Reference proteome</keyword>